<proteinExistence type="predicted"/>
<dbReference type="EMBL" id="JAFCJH010000029">
    <property type="protein sequence ID" value="MBR0798703.1"/>
    <property type="molecule type" value="Genomic_DNA"/>
</dbReference>
<organism evidence="1 2">
    <name type="scientific">Bradyrhizobium jicamae</name>
    <dbReference type="NCBI Taxonomy" id="280332"/>
    <lineage>
        <taxon>Bacteria</taxon>
        <taxon>Pseudomonadati</taxon>
        <taxon>Pseudomonadota</taxon>
        <taxon>Alphaproteobacteria</taxon>
        <taxon>Hyphomicrobiales</taxon>
        <taxon>Nitrobacteraceae</taxon>
        <taxon>Bradyrhizobium</taxon>
    </lineage>
</organism>
<dbReference type="RefSeq" id="WP_212394704.1">
    <property type="nucleotide sequence ID" value="NZ_JAFCJH010000029.1"/>
</dbReference>
<gene>
    <name evidence="1" type="ORF">JQ615_25265</name>
</gene>
<sequence>MIEERFDSRTLANMNVALDRVCGCTPHGEEHATRRRVARYIIKCAGSGRTTLGELTEAGHRALAKATAAAAG</sequence>
<evidence type="ECO:0000313" key="1">
    <source>
        <dbReference type="EMBL" id="MBR0798703.1"/>
    </source>
</evidence>
<reference evidence="2" key="1">
    <citation type="journal article" date="2021" name="ISME J.">
        <title>Evolutionary origin and ecological implication of a unique nif island in free-living Bradyrhizobium lineages.</title>
        <authorList>
            <person name="Tao J."/>
        </authorList>
    </citation>
    <scope>NUCLEOTIDE SEQUENCE [LARGE SCALE GENOMIC DNA]</scope>
    <source>
        <strain evidence="2">SZCCT0434</strain>
    </source>
</reference>
<comment type="caution">
    <text evidence="1">The sequence shown here is derived from an EMBL/GenBank/DDBJ whole genome shotgun (WGS) entry which is preliminary data.</text>
</comment>
<evidence type="ECO:0000313" key="2">
    <source>
        <dbReference type="Proteomes" id="UP001315278"/>
    </source>
</evidence>
<name>A0ABS5FPJ4_9BRAD</name>
<protein>
    <submittedName>
        <fullName evidence="1">Uncharacterized protein</fullName>
    </submittedName>
</protein>
<accession>A0ABS5FPJ4</accession>
<keyword evidence="2" id="KW-1185">Reference proteome</keyword>
<dbReference type="Proteomes" id="UP001315278">
    <property type="component" value="Unassembled WGS sequence"/>
</dbReference>